<dbReference type="Pfam" id="PF01235">
    <property type="entry name" value="Na_Ala_symp"/>
    <property type="match status" value="1"/>
</dbReference>
<sequence length="463" mass="49658">MKNFEELVASVTNWIWGPPMMLLLLGGGLFLTVRLGFFQFRYLPHVMKETFGKIFVKDDAPGSVTPFQATTSALASTIGAANIVGVPVAIALGGPGAIFWMWVVAMIGMASKYSEVVLGVKYRTKNEEGEWVGGPMHYIEKGLGWKPVAVFFAFFLMIEIVASTMVQSNSLSQTVESSFNIPPLATGIIVLVLVALVTLGGIQRIGSVTEKFIPLMVGIYLVSALIVLGANVTEIPAAFALIFKSAFAPISAAGGFAGAGVAAAIRWGLARGIYSNEAGMGTAPIAHAAAKTEHPAKQGLWGIFEVIVDTLVVCTMTALVVLTSGAWQDVTADKASTMVVTALSNVVGTGIAGTLISICLFFFVLSTVVVIVFYGEKQAEYLFGLKFSKIMRFVYLAAIIAGAVGGLQFIWQFLDLMLAMIVLPNVIALLFLNGEVRELTKDYINRYIKKENKEQEQTHSVGK</sequence>
<dbReference type="PANTHER" id="PTHR30330:SF3">
    <property type="entry name" value="TRANSCRIPTIONAL REGULATOR, LRP FAMILY"/>
    <property type="match status" value="1"/>
</dbReference>
<name>A0ABR5AR50_BACBA</name>
<keyword evidence="11" id="KW-1185">Reference proteome</keyword>
<dbReference type="Proteomes" id="UP000031982">
    <property type="component" value="Unassembled WGS sequence"/>
</dbReference>
<feature type="transmembrane region" description="Helical" evidence="9">
    <location>
        <begin position="393"/>
        <end position="411"/>
    </location>
</feature>
<evidence type="ECO:0000256" key="7">
    <source>
        <dbReference type="ARBA" id="ARBA00022989"/>
    </source>
</evidence>
<feature type="transmembrane region" description="Helical" evidence="9">
    <location>
        <begin position="212"/>
        <end position="232"/>
    </location>
</feature>
<evidence type="ECO:0000256" key="9">
    <source>
        <dbReference type="RuleBase" id="RU363064"/>
    </source>
</evidence>
<keyword evidence="7 9" id="KW-1133">Transmembrane helix</keyword>
<proteinExistence type="inferred from homology"/>
<dbReference type="PRINTS" id="PR00175">
    <property type="entry name" value="NAALASMPORT"/>
</dbReference>
<feature type="transmembrane region" description="Helical" evidence="9">
    <location>
        <begin position="181"/>
        <end position="200"/>
    </location>
</feature>
<dbReference type="Gene3D" id="1.20.1740.10">
    <property type="entry name" value="Amino acid/polyamine transporter I"/>
    <property type="match status" value="1"/>
</dbReference>
<evidence type="ECO:0000256" key="2">
    <source>
        <dbReference type="ARBA" id="ARBA00009261"/>
    </source>
</evidence>
<evidence type="ECO:0000256" key="1">
    <source>
        <dbReference type="ARBA" id="ARBA00004651"/>
    </source>
</evidence>
<comment type="caution">
    <text evidence="10">The sequence shown here is derived from an EMBL/GenBank/DDBJ whole genome shotgun (WGS) entry which is preliminary data.</text>
</comment>
<evidence type="ECO:0000256" key="5">
    <source>
        <dbReference type="ARBA" id="ARBA00022692"/>
    </source>
</evidence>
<evidence type="ECO:0000256" key="6">
    <source>
        <dbReference type="ARBA" id="ARBA00022847"/>
    </source>
</evidence>
<dbReference type="NCBIfam" id="TIGR00835">
    <property type="entry name" value="agcS"/>
    <property type="match status" value="1"/>
</dbReference>
<evidence type="ECO:0000313" key="11">
    <source>
        <dbReference type="Proteomes" id="UP000031982"/>
    </source>
</evidence>
<gene>
    <name evidence="10" type="ORF">SD77_2733</name>
</gene>
<dbReference type="EMBL" id="JXLP01000021">
    <property type="protein sequence ID" value="KIL75893.1"/>
    <property type="molecule type" value="Genomic_DNA"/>
</dbReference>
<dbReference type="GeneID" id="92778314"/>
<feature type="transmembrane region" description="Helical" evidence="9">
    <location>
        <begin position="238"/>
        <end position="265"/>
    </location>
</feature>
<feature type="transmembrane region" description="Helical" evidence="9">
    <location>
        <begin position="417"/>
        <end position="436"/>
    </location>
</feature>
<dbReference type="PROSITE" id="PS00873">
    <property type="entry name" value="NA_ALANINE_SYMP"/>
    <property type="match status" value="1"/>
</dbReference>
<evidence type="ECO:0000256" key="4">
    <source>
        <dbReference type="ARBA" id="ARBA00022475"/>
    </source>
</evidence>
<accession>A0ABR5AR50</accession>
<keyword evidence="8 9" id="KW-0472">Membrane</keyword>
<feature type="transmembrane region" description="Helical" evidence="9">
    <location>
        <begin position="20"/>
        <end position="38"/>
    </location>
</feature>
<evidence type="ECO:0000256" key="3">
    <source>
        <dbReference type="ARBA" id="ARBA00022448"/>
    </source>
</evidence>
<comment type="subcellular location">
    <subcellularLocation>
        <location evidence="1 9">Cell membrane</location>
        <topology evidence="1 9">Multi-pass membrane protein</topology>
    </subcellularLocation>
</comment>
<reference evidence="10 11" key="1">
    <citation type="submission" date="2015-01" db="EMBL/GenBank/DDBJ databases">
        <title>Genome Assembly of Bacillus badius MTCC 1458.</title>
        <authorList>
            <person name="Verma A."/>
            <person name="Khatri I."/>
            <person name="Mual P."/>
            <person name="Subramanian S."/>
            <person name="Krishnamurthi S."/>
        </authorList>
    </citation>
    <scope>NUCLEOTIDE SEQUENCE [LARGE SCALE GENOMIC DNA]</scope>
    <source>
        <strain evidence="10 11">MTCC 1458</strain>
    </source>
</reference>
<feature type="transmembrane region" description="Helical" evidence="9">
    <location>
        <begin position="347"/>
        <end position="373"/>
    </location>
</feature>
<keyword evidence="5 9" id="KW-0812">Transmembrane</keyword>
<keyword evidence="6 9" id="KW-0769">Symport</keyword>
<evidence type="ECO:0000256" key="8">
    <source>
        <dbReference type="ARBA" id="ARBA00023136"/>
    </source>
</evidence>
<evidence type="ECO:0000313" key="10">
    <source>
        <dbReference type="EMBL" id="KIL75893.1"/>
    </source>
</evidence>
<feature type="transmembrane region" description="Helical" evidence="9">
    <location>
        <begin position="306"/>
        <end position="327"/>
    </location>
</feature>
<dbReference type="InterPro" id="IPR001463">
    <property type="entry name" value="Na/Ala_symport"/>
</dbReference>
<dbReference type="PANTHER" id="PTHR30330">
    <property type="entry name" value="AGSS FAMILY TRANSPORTER, SODIUM-ALANINE"/>
    <property type="match status" value="1"/>
</dbReference>
<keyword evidence="3 9" id="KW-0813">Transport</keyword>
<organism evidence="10 11">
    <name type="scientific">Bacillus badius</name>
    <dbReference type="NCBI Taxonomy" id="1455"/>
    <lineage>
        <taxon>Bacteria</taxon>
        <taxon>Bacillati</taxon>
        <taxon>Bacillota</taxon>
        <taxon>Bacilli</taxon>
        <taxon>Bacillales</taxon>
        <taxon>Bacillaceae</taxon>
        <taxon>Pseudobacillus</taxon>
    </lineage>
</organism>
<feature type="transmembrane region" description="Helical" evidence="9">
    <location>
        <begin position="143"/>
        <end position="161"/>
    </location>
</feature>
<protein>
    <submittedName>
        <fullName evidence="10">Sodium/glycine symporter GlyP</fullName>
    </submittedName>
</protein>
<feature type="transmembrane region" description="Helical" evidence="9">
    <location>
        <begin position="99"/>
        <end position="122"/>
    </location>
</feature>
<keyword evidence="4 9" id="KW-1003">Cell membrane</keyword>
<comment type="similarity">
    <text evidence="2 9">Belongs to the alanine or glycine:cation symporter (AGCS) (TC 2.A.25) family.</text>
</comment>
<feature type="transmembrane region" description="Helical" evidence="9">
    <location>
        <begin position="73"/>
        <end position="93"/>
    </location>
</feature>
<dbReference type="RefSeq" id="WP_041101318.1">
    <property type="nucleotide sequence ID" value="NZ_JARTHD010000023.1"/>
</dbReference>